<name>A0A6C0IEL6_9ZZZZ</name>
<dbReference type="AlphaFoldDB" id="A0A6C0IEL6"/>
<sequence length="219" mass="25581">MSILITICSKSPNSILYNCIEQLYKIQIQGSTDYKICVVDSDSSDVTYYEKIKKDFPDVELCFVKNKHYEYGAWKYIYTKYPSYNIYFCIQDSITIEKGIDLTLIDNNNAYTFHHNSGYNSDLEVKQRGIENLKNSEIKDESICDIVEIINDNFTLAQHSCFIVNNYVMKDILNTLTIPPIDKIGSRFYERNFGLYFIIKNIYTFDISPFIKKISGNRL</sequence>
<accession>A0A6C0IEL6</accession>
<dbReference type="EMBL" id="MN740166">
    <property type="protein sequence ID" value="QHT91578.1"/>
    <property type="molecule type" value="Genomic_DNA"/>
</dbReference>
<organism evidence="1">
    <name type="scientific">viral metagenome</name>
    <dbReference type="NCBI Taxonomy" id="1070528"/>
    <lineage>
        <taxon>unclassified sequences</taxon>
        <taxon>metagenomes</taxon>
        <taxon>organismal metagenomes</taxon>
    </lineage>
</organism>
<evidence type="ECO:0000313" key="1">
    <source>
        <dbReference type="EMBL" id="QHT91578.1"/>
    </source>
</evidence>
<protein>
    <recommendedName>
        <fullName evidence="2">Glycosyltransferase 2-like domain-containing protein</fullName>
    </recommendedName>
</protein>
<reference evidence="1" key="1">
    <citation type="journal article" date="2020" name="Nature">
        <title>Giant virus diversity and host interactions through global metagenomics.</title>
        <authorList>
            <person name="Schulz F."/>
            <person name="Roux S."/>
            <person name="Paez-Espino D."/>
            <person name="Jungbluth S."/>
            <person name="Walsh D.A."/>
            <person name="Denef V.J."/>
            <person name="McMahon K.D."/>
            <person name="Konstantinidis K.T."/>
            <person name="Eloe-Fadrosh E.A."/>
            <person name="Kyrpides N.C."/>
            <person name="Woyke T."/>
        </authorList>
    </citation>
    <scope>NUCLEOTIDE SEQUENCE</scope>
    <source>
        <strain evidence="1">GVMAG-M-3300023184-77</strain>
    </source>
</reference>
<proteinExistence type="predicted"/>
<evidence type="ECO:0008006" key="2">
    <source>
        <dbReference type="Google" id="ProtNLM"/>
    </source>
</evidence>